<dbReference type="PRINTS" id="PR00702">
    <property type="entry name" value="ACRIFLAVINRP"/>
</dbReference>
<reference evidence="9" key="2">
    <citation type="submission" date="2023-01" db="EMBL/GenBank/DDBJ databases">
        <authorList>
            <person name="Sun Q."/>
            <person name="Evtushenko L."/>
        </authorList>
    </citation>
    <scope>NUCLEOTIDE SEQUENCE</scope>
    <source>
        <strain evidence="9">VKM Ac-1401</strain>
    </source>
</reference>
<comment type="subcellular location">
    <subcellularLocation>
        <location evidence="1">Cell membrane</location>
        <topology evidence="1">Multi-pass membrane protein</topology>
    </subcellularLocation>
</comment>
<dbReference type="InterPro" id="IPR003959">
    <property type="entry name" value="ATPase_AAA_core"/>
</dbReference>
<dbReference type="GO" id="GO:0016887">
    <property type="term" value="F:ATP hydrolysis activity"/>
    <property type="evidence" value="ECO:0007669"/>
    <property type="project" value="InterPro"/>
</dbReference>
<feature type="region of interest" description="Disordered" evidence="6">
    <location>
        <begin position="329"/>
        <end position="376"/>
    </location>
</feature>
<evidence type="ECO:0000313" key="10">
    <source>
        <dbReference type="Proteomes" id="UP001142372"/>
    </source>
</evidence>
<dbReference type="AlphaFoldDB" id="A0A9W6M0Z0"/>
<gene>
    <name evidence="9" type="ORF">GCM10017584_28110</name>
</gene>
<organism evidence="9 10">
    <name type="scientific">Leifsonia poae</name>
    <dbReference type="NCBI Taxonomy" id="110933"/>
    <lineage>
        <taxon>Bacteria</taxon>
        <taxon>Bacillati</taxon>
        <taxon>Actinomycetota</taxon>
        <taxon>Actinomycetes</taxon>
        <taxon>Micrococcales</taxon>
        <taxon>Microbacteriaceae</taxon>
        <taxon>Leifsonia</taxon>
    </lineage>
</organism>
<dbReference type="InterPro" id="IPR001036">
    <property type="entry name" value="Acrflvin-R"/>
</dbReference>
<feature type="transmembrane region" description="Helical" evidence="7">
    <location>
        <begin position="616"/>
        <end position="640"/>
    </location>
</feature>
<protein>
    <submittedName>
        <fullName evidence="9">RND transporter</fullName>
    </submittedName>
</protein>
<reference evidence="9" key="1">
    <citation type="journal article" date="2014" name="Int. J. Syst. Evol. Microbiol.">
        <title>Complete genome sequence of Corynebacterium casei LMG S-19264T (=DSM 44701T), isolated from a smear-ripened cheese.</title>
        <authorList>
            <consortium name="US DOE Joint Genome Institute (JGI-PGF)"/>
            <person name="Walter F."/>
            <person name="Albersmeier A."/>
            <person name="Kalinowski J."/>
            <person name="Ruckert C."/>
        </authorList>
    </citation>
    <scope>NUCLEOTIDE SEQUENCE</scope>
    <source>
        <strain evidence="9">VKM Ac-1401</strain>
    </source>
</reference>
<dbReference type="Gene3D" id="1.20.1640.10">
    <property type="entry name" value="Multidrug efflux transporter AcrB transmembrane domain"/>
    <property type="match status" value="2"/>
</dbReference>
<dbReference type="Proteomes" id="UP001142372">
    <property type="component" value="Unassembled WGS sequence"/>
</dbReference>
<dbReference type="InterPro" id="IPR027417">
    <property type="entry name" value="P-loop_NTPase"/>
</dbReference>
<feature type="transmembrane region" description="Helical" evidence="7">
    <location>
        <begin position="394"/>
        <end position="416"/>
    </location>
</feature>
<dbReference type="RefSeq" id="WP_271177880.1">
    <property type="nucleotide sequence ID" value="NZ_BAAAJO010000004.1"/>
</dbReference>
<dbReference type="GO" id="GO:0005886">
    <property type="term" value="C:plasma membrane"/>
    <property type="evidence" value="ECO:0007669"/>
    <property type="project" value="UniProtKB-SubCell"/>
</dbReference>
<feature type="domain" description="SSD" evidence="8">
    <location>
        <begin position="191"/>
        <end position="315"/>
    </location>
</feature>
<feature type="transmembrane region" description="Helical" evidence="7">
    <location>
        <begin position="258"/>
        <end position="282"/>
    </location>
</feature>
<proteinExistence type="predicted"/>
<feature type="transmembrane region" description="Helical" evidence="7">
    <location>
        <begin position="166"/>
        <end position="186"/>
    </location>
</feature>
<keyword evidence="2" id="KW-1003">Cell membrane</keyword>
<keyword evidence="4 7" id="KW-1133">Transmembrane helix</keyword>
<name>A0A9W6M0Z0_9MICO</name>
<dbReference type="InterPro" id="IPR000731">
    <property type="entry name" value="SSD"/>
</dbReference>
<evidence type="ECO:0000256" key="7">
    <source>
        <dbReference type="SAM" id="Phobius"/>
    </source>
</evidence>
<feature type="transmembrane region" description="Helical" evidence="7">
    <location>
        <begin position="551"/>
        <end position="571"/>
    </location>
</feature>
<evidence type="ECO:0000256" key="5">
    <source>
        <dbReference type="ARBA" id="ARBA00023136"/>
    </source>
</evidence>
<evidence type="ECO:0000256" key="6">
    <source>
        <dbReference type="SAM" id="MobiDB-lite"/>
    </source>
</evidence>
<dbReference type="InterPro" id="IPR004869">
    <property type="entry name" value="MMPL_dom"/>
</dbReference>
<dbReference type="InterPro" id="IPR050545">
    <property type="entry name" value="Mycobact_MmpL"/>
</dbReference>
<feature type="compositionally biased region" description="Low complexity" evidence="6">
    <location>
        <begin position="357"/>
        <end position="375"/>
    </location>
</feature>
<feature type="transmembrane region" description="Helical" evidence="7">
    <location>
        <begin position="294"/>
        <end position="318"/>
    </location>
</feature>
<feature type="transmembrane region" description="Helical" evidence="7">
    <location>
        <begin position="193"/>
        <end position="213"/>
    </location>
</feature>
<dbReference type="GO" id="GO:0005524">
    <property type="term" value="F:ATP binding"/>
    <property type="evidence" value="ECO:0007669"/>
    <property type="project" value="InterPro"/>
</dbReference>
<evidence type="ECO:0000256" key="4">
    <source>
        <dbReference type="ARBA" id="ARBA00022989"/>
    </source>
</evidence>
<dbReference type="PROSITE" id="PS50156">
    <property type="entry name" value="SSD"/>
    <property type="match status" value="1"/>
</dbReference>
<feature type="transmembrane region" description="Helical" evidence="7">
    <location>
        <begin position="661"/>
        <end position="683"/>
    </location>
</feature>
<evidence type="ECO:0000259" key="8">
    <source>
        <dbReference type="PROSITE" id="PS50156"/>
    </source>
</evidence>
<dbReference type="PANTHER" id="PTHR33406">
    <property type="entry name" value="MEMBRANE PROTEIN MJ1562-RELATED"/>
    <property type="match status" value="1"/>
</dbReference>
<dbReference type="Pfam" id="PF00004">
    <property type="entry name" value="AAA"/>
    <property type="match status" value="1"/>
</dbReference>
<comment type="caution">
    <text evidence="9">The sequence shown here is derived from an EMBL/GenBank/DDBJ whole genome shotgun (WGS) entry which is preliminary data.</text>
</comment>
<sequence length="937" mass="96185">MLTLWLAALVLIVAGAALLGTGTDNTYTIPGTESQQALDALARTFPQVSGTSAQMIVVAAKGGDIRDPAYQSAIESSVTAISAIPQVSSATSPYGTTTTGNINESSTSALVPIQLAVAQTAVTPTTMDALQAAGVTLEHALPSGSQVAVGGQVFSQTATGISITELLGIAIAFIVLVFTFASFVAAGLPLITALLGVGTSLAIITIATRFVTITSTTPLLSLMLGLAVGIDYALFIVSRHQDQVKQGLDPEESAARAVATAGSAVVFAAITVIIALLGLSVANIPFLTTMGVAAALAVAIAVVISMTLTPALLGFAGIRIVAKRYRPQPAVDEPDAAPDDVPDTEEDAEGAEDEADAPAAEAAVVPSADAEAAETPPAPPRGFFLGWVRAVTKWPIVTVVAIVAVLGLATVPAAHLRLALPDAGSLDEHAPARITYDLIAQEFGPGYNGPLIVTGSIIQSTDPVGLMNELGAEIATLPGVAAVPLSTPNETGDTGIVQVIPEGGPDSEQTKALVAGLRSMHDDFEKTYGVDLSVTGYTAAGIDISARLGQALLPFALLVVGLSLVLLAMVFRSIVVPVTAALGYLLSVGAAFGITTLVFVDGFLAGPLNVATLGSVISFMPIILMGVLFGLAMDYEVFLVSRMREDYVRFGDARHAIPSGFVGSARVVTAAAIIMFAVFAAFIPSGDASIQPIALGLAVGVAIDAFVVRMSLIPAVLMLFGDKAWWIPRWLDRALPKFDVEGEGLHRELELADWPEPGDAHAIVAEDVTVVSGGATIVDGFGVTVAAGDALVLAGDPESGRSVLLHALAGRLPVTGGRLKVAGVALPMRAATVRSRVGIARLASSPDPVDAVRVAVSNRAVIVMLDDLDAVRHPELRDDIADVLLHAARAAAKRDVSLTIVATCADPADLDGLLPRSMAVQVVHLAPARRPSLTAVS</sequence>
<feature type="transmembrane region" description="Helical" evidence="7">
    <location>
        <begin position="219"/>
        <end position="237"/>
    </location>
</feature>
<feature type="compositionally biased region" description="Acidic residues" evidence="6">
    <location>
        <begin position="332"/>
        <end position="356"/>
    </location>
</feature>
<accession>A0A9W6M0Z0</accession>
<dbReference type="EMBL" id="BSEN01000013">
    <property type="protein sequence ID" value="GLJ77237.1"/>
    <property type="molecule type" value="Genomic_DNA"/>
</dbReference>
<dbReference type="SUPFAM" id="SSF82866">
    <property type="entry name" value="Multidrug efflux transporter AcrB transmembrane domain"/>
    <property type="match status" value="2"/>
</dbReference>
<keyword evidence="3 7" id="KW-0812">Transmembrane</keyword>
<dbReference type="SUPFAM" id="SSF52540">
    <property type="entry name" value="P-loop containing nucleoside triphosphate hydrolases"/>
    <property type="match status" value="1"/>
</dbReference>
<feature type="transmembrane region" description="Helical" evidence="7">
    <location>
        <begin position="583"/>
        <end position="604"/>
    </location>
</feature>
<dbReference type="PANTHER" id="PTHR33406:SF13">
    <property type="entry name" value="MEMBRANE PROTEIN YDFJ"/>
    <property type="match status" value="1"/>
</dbReference>
<dbReference type="GO" id="GO:0022857">
    <property type="term" value="F:transmembrane transporter activity"/>
    <property type="evidence" value="ECO:0007669"/>
    <property type="project" value="InterPro"/>
</dbReference>
<dbReference type="Gene3D" id="3.40.50.300">
    <property type="entry name" value="P-loop containing nucleotide triphosphate hydrolases"/>
    <property type="match status" value="1"/>
</dbReference>
<dbReference type="Pfam" id="PF03176">
    <property type="entry name" value="MMPL"/>
    <property type="match status" value="2"/>
</dbReference>
<feature type="transmembrane region" description="Helical" evidence="7">
    <location>
        <begin position="695"/>
        <end position="720"/>
    </location>
</feature>
<evidence type="ECO:0000313" key="9">
    <source>
        <dbReference type="EMBL" id="GLJ77237.1"/>
    </source>
</evidence>
<evidence type="ECO:0000256" key="1">
    <source>
        <dbReference type="ARBA" id="ARBA00004651"/>
    </source>
</evidence>
<keyword evidence="10" id="KW-1185">Reference proteome</keyword>
<evidence type="ECO:0000256" key="3">
    <source>
        <dbReference type="ARBA" id="ARBA00022692"/>
    </source>
</evidence>
<keyword evidence="5 7" id="KW-0472">Membrane</keyword>
<evidence type="ECO:0000256" key="2">
    <source>
        <dbReference type="ARBA" id="ARBA00022475"/>
    </source>
</evidence>